<reference evidence="1 2" key="1">
    <citation type="journal article" date="2015" name="Sci. Rep.">
        <title>Chromosome-level genome map provides insights into diverse defense mechanisms in the medicinal fungus Ganoderma sinense.</title>
        <authorList>
            <person name="Zhu Y."/>
            <person name="Xu J."/>
            <person name="Sun C."/>
            <person name="Zhou S."/>
            <person name="Xu H."/>
            <person name="Nelson D.R."/>
            <person name="Qian J."/>
            <person name="Song J."/>
            <person name="Luo H."/>
            <person name="Xiang L."/>
            <person name="Li Y."/>
            <person name="Xu Z."/>
            <person name="Ji A."/>
            <person name="Wang L."/>
            <person name="Lu S."/>
            <person name="Hayward A."/>
            <person name="Sun W."/>
            <person name="Li X."/>
            <person name="Schwartz D.C."/>
            <person name="Wang Y."/>
            <person name="Chen S."/>
        </authorList>
    </citation>
    <scope>NUCLEOTIDE SEQUENCE [LARGE SCALE GENOMIC DNA]</scope>
    <source>
        <strain evidence="1 2">ZZ0214-1</strain>
    </source>
</reference>
<sequence length="172" mass="18086">MANATKVNCTSRKLTEFDISRSRGSSLHVSGVMLVPSNSASGRQTLPATHVILAADLPTTRPTRYTAVALGDDSPVPDAVDEVEVDARACESIREHVASISVELREGRVEAAGGGPVVGAADWVAKGPVIATGHTRWGICNAPGTAKAVPGLVMDGKIECAILDKLRRFRFL</sequence>
<evidence type="ECO:0000313" key="2">
    <source>
        <dbReference type="Proteomes" id="UP000230002"/>
    </source>
</evidence>
<dbReference type="Proteomes" id="UP000230002">
    <property type="component" value="Unassembled WGS sequence"/>
</dbReference>
<keyword evidence="2" id="KW-1185">Reference proteome</keyword>
<dbReference type="EMBL" id="AYKW01000023">
    <property type="protein sequence ID" value="PIL28774.1"/>
    <property type="molecule type" value="Genomic_DNA"/>
</dbReference>
<proteinExistence type="predicted"/>
<accession>A0A2G8S4W9</accession>
<dbReference type="InterPro" id="IPR036188">
    <property type="entry name" value="FAD/NAD-bd_sf"/>
</dbReference>
<gene>
    <name evidence="1" type="ORF">GSI_08818</name>
</gene>
<dbReference type="STRING" id="1077348.A0A2G8S4W9"/>
<dbReference type="OrthoDB" id="498204at2759"/>
<evidence type="ECO:0000313" key="1">
    <source>
        <dbReference type="EMBL" id="PIL28774.1"/>
    </source>
</evidence>
<dbReference type="Gene3D" id="3.50.50.60">
    <property type="entry name" value="FAD/NAD(P)-binding domain"/>
    <property type="match status" value="1"/>
</dbReference>
<comment type="caution">
    <text evidence="1">The sequence shown here is derived from an EMBL/GenBank/DDBJ whole genome shotgun (WGS) entry which is preliminary data.</text>
</comment>
<name>A0A2G8S4W9_9APHY</name>
<dbReference type="AlphaFoldDB" id="A0A2G8S4W9"/>
<protein>
    <submittedName>
        <fullName evidence="1">Uncharacterized protein</fullName>
    </submittedName>
</protein>
<organism evidence="1 2">
    <name type="scientific">Ganoderma sinense ZZ0214-1</name>
    <dbReference type="NCBI Taxonomy" id="1077348"/>
    <lineage>
        <taxon>Eukaryota</taxon>
        <taxon>Fungi</taxon>
        <taxon>Dikarya</taxon>
        <taxon>Basidiomycota</taxon>
        <taxon>Agaricomycotina</taxon>
        <taxon>Agaricomycetes</taxon>
        <taxon>Polyporales</taxon>
        <taxon>Polyporaceae</taxon>
        <taxon>Ganoderma</taxon>
    </lineage>
</organism>